<feature type="transmembrane region" description="Helical" evidence="6">
    <location>
        <begin position="123"/>
        <end position="148"/>
    </location>
</feature>
<evidence type="ECO:0000256" key="4">
    <source>
        <dbReference type="ARBA" id="ARBA00022989"/>
    </source>
</evidence>
<accession>A0A6P3ZLX6</accession>
<evidence type="ECO:0000256" key="3">
    <source>
        <dbReference type="ARBA" id="ARBA00022692"/>
    </source>
</evidence>
<feature type="transmembrane region" description="Helical" evidence="6">
    <location>
        <begin position="450"/>
        <end position="475"/>
    </location>
</feature>
<dbReference type="PANTHER" id="PTHR11206">
    <property type="entry name" value="MULTIDRUG RESISTANCE PROTEIN"/>
    <property type="match status" value="1"/>
</dbReference>
<feature type="transmembrane region" description="Helical" evidence="6">
    <location>
        <begin position="347"/>
        <end position="367"/>
    </location>
</feature>
<dbReference type="KEGG" id="zju:107416100"/>
<evidence type="ECO:0000313" key="9">
    <source>
        <dbReference type="RefSeq" id="XP_015880040.2"/>
    </source>
</evidence>
<feature type="transmembrane region" description="Helical" evidence="6">
    <location>
        <begin position="194"/>
        <end position="217"/>
    </location>
</feature>
<comment type="similarity">
    <text evidence="2 6">Belongs to the multi antimicrobial extrusion (MATE) (TC 2.A.66.1) family.</text>
</comment>
<feature type="transmembrane region" description="Helical" evidence="6">
    <location>
        <begin position="420"/>
        <end position="444"/>
    </location>
</feature>
<dbReference type="GO" id="GO:0042910">
    <property type="term" value="F:xenobiotic transmembrane transporter activity"/>
    <property type="evidence" value="ECO:0007669"/>
    <property type="project" value="InterPro"/>
</dbReference>
<gene>
    <name evidence="9" type="primary">LOC107416100</name>
</gene>
<dbReference type="NCBIfam" id="TIGR00797">
    <property type="entry name" value="matE"/>
    <property type="match status" value="1"/>
</dbReference>
<feature type="transmembrane region" description="Helical" evidence="6">
    <location>
        <begin position="223"/>
        <end position="246"/>
    </location>
</feature>
<reference evidence="9" key="1">
    <citation type="submission" date="2025-08" db="UniProtKB">
        <authorList>
            <consortium name="RefSeq"/>
        </authorList>
    </citation>
    <scope>IDENTIFICATION</scope>
    <source>
        <tissue evidence="9">Seedling</tissue>
    </source>
</reference>
<dbReference type="InParanoid" id="A0A6P3ZLX6"/>
<sequence>MEEALLQSKKLTSPPSSPSASASSSSSSSSSSSWSVITKKAMVEELRKLCQMGVPMVVVTVSQFLLQVVSLMMAGHLGEISLSGVAIATSFADVTGFSVLLGMAGALETLCGQTFGAEQYDKLGNYTFCSIITLLFVCLPVSLLWIFMEKILVLFGQDPSISHIGGKYCIFLIPALFGYAILQSLVRYFQSQSLIFPMVATSCAVLVLHVPLCWVMVFKLGLGITGAALSIGISYWVSVVGLGLYVKYSSACEKTRVHVTMDALRHVGEFVRFAIPSAVMVCLEWASFELLVLLSGFLPNAELETSVLSVCLNTTTLHFYIPYGIGAAASTRVSNELGAGNSKGAQVAMIVVMIVAVGEAAVVSTILYCCRYVLGYGFSNEKEVVDYVAEMVPLLCLSITSDSLLAVLSGIVRGSGWQDIAAYVNLGAYYGVGVPLSTLLAFVFHLRGKGLWFGVLTGSVLQAIVLSLITFFTNWQKQADKARERIFQETLPADFKALP</sequence>
<feature type="transmembrane region" description="Helical" evidence="6">
    <location>
        <begin position="49"/>
        <end position="74"/>
    </location>
</feature>
<dbReference type="GO" id="GO:0015297">
    <property type="term" value="F:antiporter activity"/>
    <property type="evidence" value="ECO:0007669"/>
    <property type="project" value="InterPro"/>
</dbReference>
<dbReference type="FunCoup" id="A0A6P3ZLX6">
    <property type="interactions" value="347"/>
</dbReference>
<proteinExistence type="inferred from homology"/>
<organism evidence="8 9">
    <name type="scientific">Ziziphus jujuba</name>
    <name type="common">Chinese jujube</name>
    <name type="synonym">Ziziphus sativa</name>
    <dbReference type="NCBI Taxonomy" id="326968"/>
    <lineage>
        <taxon>Eukaryota</taxon>
        <taxon>Viridiplantae</taxon>
        <taxon>Streptophyta</taxon>
        <taxon>Embryophyta</taxon>
        <taxon>Tracheophyta</taxon>
        <taxon>Spermatophyta</taxon>
        <taxon>Magnoliopsida</taxon>
        <taxon>eudicotyledons</taxon>
        <taxon>Gunneridae</taxon>
        <taxon>Pentapetalae</taxon>
        <taxon>rosids</taxon>
        <taxon>fabids</taxon>
        <taxon>Rosales</taxon>
        <taxon>Rhamnaceae</taxon>
        <taxon>Paliureae</taxon>
        <taxon>Ziziphus</taxon>
    </lineage>
</organism>
<evidence type="ECO:0000256" key="2">
    <source>
        <dbReference type="ARBA" id="ARBA00010199"/>
    </source>
</evidence>
<name>A0A6P3ZLX6_ZIZJJ</name>
<protein>
    <recommendedName>
        <fullName evidence="6">Protein DETOXIFICATION</fullName>
    </recommendedName>
    <alternativeName>
        <fullName evidence="6">Multidrug and toxic compound extrusion protein</fullName>
    </alternativeName>
</protein>
<evidence type="ECO:0000256" key="6">
    <source>
        <dbReference type="RuleBase" id="RU004914"/>
    </source>
</evidence>
<keyword evidence="5 6" id="KW-0472">Membrane</keyword>
<evidence type="ECO:0000313" key="8">
    <source>
        <dbReference type="Proteomes" id="UP001652623"/>
    </source>
</evidence>
<evidence type="ECO:0000256" key="7">
    <source>
        <dbReference type="SAM" id="MobiDB-lite"/>
    </source>
</evidence>
<evidence type="ECO:0000256" key="5">
    <source>
        <dbReference type="ARBA" id="ARBA00023136"/>
    </source>
</evidence>
<dbReference type="GO" id="GO:0016020">
    <property type="term" value="C:membrane"/>
    <property type="evidence" value="ECO:0007669"/>
    <property type="project" value="UniProtKB-SubCell"/>
</dbReference>
<dbReference type="AlphaFoldDB" id="A0A6P3ZLX6"/>
<feature type="transmembrane region" description="Helical" evidence="6">
    <location>
        <begin position="273"/>
        <end position="297"/>
    </location>
</feature>
<dbReference type="CDD" id="cd13132">
    <property type="entry name" value="MATE_eukaryotic"/>
    <property type="match status" value="1"/>
</dbReference>
<dbReference type="RefSeq" id="XP_015880040.2">
    <property type="nucleotide sequence ID" value="XM_016024554.4"/>
</dbReference>
<keyword evidence="4 6" id="KW-1133">Transmembrane helix</keyword>
<comment type="subcellular location">
    <subcellularLocation>
        <location evidence="1">Membrane</location>
        <topology evidence="1">Multi-pass membrane protein</topology>
    </subcellularLocation>
</comment>
<feature type="region of interest" description="Disordered" evidence="7">
    <location>
        <begin position="1"/>
        <end position="32"/>
    </location>
</feature>
<feature type="compositionally biased region" description="Low complexity" evidence="7">
    <location>
        <begin position="18"/>
        <end position="32"/>
    </location>
</feature>
<dbReference type="Proteomes" id="UP001652623">
    <property type="component" value="Chromosome 4"/>
</dbReference>
<dbReference type="Pfam" id="PF01554">
    <property type="entry name" value="MatE"/>
    <property type="match status" value="2"/>
</dbReference>
<dbReference type="InterPro" id="IPR045069">
    <property type="entry name" value="MATE_euk"/>
</dbReference>
<keyword evidence="8" id="KW-1185">Reference proteome</keyword>
<dbReference type="GeneID" id="107416100"/>
<evidence type="ECO:0000256" key="1">
    <source>
        <dbReference type="ARBA" id="ARBA00004141"/>
    </source>
</evidence>
<feature type="transmembrane region" description="Helical" evidence="6">
    <location>
        <begin position="387"/>
        <end position="408"/>
    </location>
</feature>
<dbReference type="GO" id="GO:1990961">
    <property type="term" value="P:xenobiotic detoxification by transmembrane export across the plasma membrane"/>
    <property type="evidence" value="ECO:0007669"/>
    <property type="project" value="InterPro"/>
</dbReference>
<feature type="transmembrane region" description="Helical" evidence="6">
    <location>
        <begin position="80"/>
        <end position="102"/>
    </location>
</feature>
<feature type="transmembrane region" description="Helical" evidence="6">
    <location>
        <begin position="160"/>
        <end position="182"/>
    </location>
</feature>
<dbReference type="InterPro" id="IPR002528">
    <property type="entry name" value="MATE_fam"/>
</dbReference>
<keyword evidence="3 6" id="KW-0812">Transmembrane</keyword>